<dbReference type="Proteomes" id="UP001236569">
    <property type="component" value="Unassembled WGS sequence"/>
</dbReference>
<dbReference type="RefSeq" id="WP_283370735.1">
    <property type="nucleotide sequence ID" value="NZ_JASHID010000011.1"/>
</dbReference>
<dbReference type="EMBL" id="JASHID010000011">
    <property type="protein sequence ID" value="MDI9865785.1"/>
    <property type="molecule type" value="Genomic_DNA"/>
</dbReference>
<evidence type="ECO:0000313" key="2">
    <source>
        <dbReference type="Proteomes" id="UP001236569"/>
    </source>
</evidence>
<evidence type="ECO:0000313" key="1">
    <source>
        <dbReference type="EMBL" id="MDI9865785.1"/>
    </source>
</evidence>
<organism evidence="1 2">
    <name type="scientific">Flectobacillus longus</name>
    <dbReference type="NCBI Taxonomy" id="2984207"/>
    <lineage>
        <taxon>Bacteria</taxon>
        <taxon>Pseudomonadati</taxon>
        <taxon>Bacteroidota</taxon>
        <taxon>Cytophagia</taxon>
        <taxon>Cytophagales</taxon>
        <taxon>Flectobacillaceae</taxon>
        <taxon>Flectobacillus</taxon>
    </lineage>
</organism>
<gene>
    <name evidence="1" type="ORF">QM480_15680</name>
</gene>
<proteinExistence type="predicted"/>
<protein>
    <submittedName>
        <fullName evidence="1">Uncharacterized protein</fullName>
    </submittedName>
</protein>
<accession>A0ABT6YQF1</accession>
<reference evidence="1 2" key="1">
    <citation type="submission" date="2023-05" db="EMBL/GenBank/DDBJ databases">
        <title>Novel species of genus Flectobacillus isolated from stream in China.</title>
        <authorList>
            <person name="Lu H."/>
        </authorList>
    </citation>
    <scope>NUCLEOTIDE SEQUENCE [LARGE SCALE GENOMIC DNA]</scope>
    <source>
        <strain evidence="1 2">DC10W</strain>
    </source>
</reference>
<name>A0ABT6YQF1_9BACT</name>
<comment type="caution">
    <text evidence="1">The sequence shown here is derived from an EMBL/GenBank/DDBJ whole genome shotgun (WGS) entry which is preliminary data.</text>
</comment>
<keyword evidence="2" id="KW-1185">Reference proteome</keyword>
<sequence>MTKKYLIDRLKKVMKPYLDEHEITIKQNGSIVKSDADLRCQIMFDFNNYGTIEIQAVFTVLRYNNLEKAVIDIVYNGGVDIVTLQPYSAKYIKERYEFIETMRGPLFKGEVVEFFVDEQIDLLAEFLIEFMEQQVKPFCEKYPDIYSIGPEFYKYDPPYQEGVGYVGLFEEYLGNLNKYQGDYTSWIIRRLLLLKFTAKPRYDDYMKWIQDCRDTGQIFPYLHNFIDKVIAYPIPKFYLK</sequence>